<dbReference type="Pfam" id="PF00795">
    <property type="entry name" value="CN_hydrolase"/>
    <property type="match status" value="1"/>
</dbReference>
<dbReference type="KEGG" id="pic:PICST_30010"/>
<dbReference type="AlphaFoldDB" id="A3LPM9"/>
<dbReference type="InterPro" id="IPR000132">
    <property type="entry name" value="Nitrilase/CN_hydratase_CS"/>
</dbReference>
<protein>
    <submittedName>
        <fullName evidence="4">Nitrilase, arylacetone-specific (Arylacetonitrilase)</fullName>
    </submittedName>
</protein>
<dbReference type="Proteomes" id="UP000002258">
    <property type="component" value="Chromosome 2"/>
</dbReference>
<proteinExistence type="inferred from homology"/>
<sequence>MSASVYPKLKVAAVQAAPVYLNLEATIAKSVKLIEEAAANGAKLVAFPEAFVPGYPWFAFIGHPEYTRKWYHKLYKNALEIPSPAIQKISNAARDNDIFVCISGSEKDNGSLFLCQLWFDNKGNLIGKHRKMRASVAERLVWGDGCGSLLPVMKTEIGNLGGLMCWEHQVPLDLAAMNNQNEQIHVAAWPGYFDDEISSRYYAISTQSFVVMTSSIYSEEMKQLICEDAEQRKYFDSFKSGHTCIYGPDGEPVSEMIPAETEGIAYADIDIARTIDFKYYIDPAGHYSNKSLTATHNVSDTRPIKQIGSSPSQFIGHDDLNRVDVAA</sequence>
<accession>A3LPM9</accession>
<dbReference type="OrthoDB" id="10250282at2759"/>
<feature type="active site" description="Proton acceptor" evidence="2">
    <location>
        <position position="49"/>
    </location>
</feature>
<gene>
    <name evidence="4" type="primary">NRL1</name>
    <name evidence="4" type="ORF">PICST_30010</name>
</gene>
<feature type="domain" description="CN hydrolase" evidence="3">
    <location>
        <begin position="9"/>
        <end position="271"/>
    </location>
</feature>
<dbReference type="GO" id="GO:0016836">
    <property type="term" value="F:hydro-lyase activity"/>
    <property type="evidence" value="ECO:0007669"/>
    <property type="project" value="UniProtKB-ARBA"/>
</dbReference>
<dbReference type="SUPFAM" id="SSF56317">
    <property type="entry name" value="Carbon-nitrogen hydrolase"/>
    <property type="match status" value="1"/>
</dbReference>
<dbReference type="RefSeq" id="XP_001383097.1">
    <property type="nucleotide sequence ID" value="XM_001383060.1"/>
</dbReference>
<dbReference type="PROSITE" id="PS00920">
    <property type="entry name" value="NITRIL_CHT_1"/>
    <property type="match status" value="1"/>
</dbReference>
<name>A3LPM9_PICST</name>
<dbReference type="CDD" id="cd07564">
    <property type="entry name" value="nitrilases_CHs"/>
    <property type="match status" value="1"/>
</dbReference>
<dbReference type="PROSITE" id="PS50263">
    <property type="entry name" value="CN_HYDROLASE"/>
    <property type="match status" value="1"/>
</dbReference>
<dbReference type="HOGENOM" id="CLU_030130_6_0_1"/>
<reference evidence="4 5" key="1">
    <citation type="journal article" date="2007" name="Nat. Biotechnol.">
        <title>Genome sequence of the lignocellulose-bioconverting and xylose-fermenting yeast Pichia stipitis.</title>
        <authorList>
            <person name="Jeffries T.W."/>
            <person name="Grigoriev I.V."/>
            <person name="Grimwood J."/>
            <person name="Laplaza J.M."/>
            <person name="Aerts A."/>
            <person name="Salamov A."/>
            <person name="Schmutz J."/>
            <person name="Lindquist E."/>
            <person name="Dehal P."/>
            <person name="Shapiro H."/>
            <person name="Jin Y.S."/>
            <person name="Passoth V."/>
            <person name="Richardson P.M."/>
        </authorList>
    </citation>
    <scope>NUCLEOTIDE SEQUENCE [LARGE SCALE GENOMIC DNA]</scope>
    <source>
        <strain evidence="5">ATCC 58785 / CBS 6054 / NBRC 10063 / NRRL Y-11545</strain>
    </source>
</reference>
<dbReference type="PANTHER" id="PTHR46044">
    <property type="entry name" value="NITRILASE"/>
    <property type="match status" value="1"/>
</dbReference>
<dbReference type="InterPro" id="IPR003010">
    <property type="entry name" value="C-N_Hydrolase"/>
</dbReference>
<dbReference type="GeneID" id="4837424"/>
<dbReference type="PANTHER" id="PTHR46044:SF1">
    <property type="entry name" value="CN HYDROLASE DOMAIN-CONTAINING PROTEIN"/>
    <property type="match status" value="1"/>
</dbReference>
<dbReference type="InParanoid" id="A3LPM9"/>
<dbReference type="EMBL" id="CP000496">
    <property type="protein sequence ID" value="ABN65068.1"/>
    <property type="molecule type" value="Genomic_DNA"/>
</dbReference>
<dbReference type="InterPro" id="IPR036526">
    <property type="entry name" value="C-N_Hydrolase_sf"/>
</dbReference>
<evidence type="ECO:0000256" key="1">
    <source>
        <dbReference type="ARBA" id="ARBA00008129"/>
    </source>
</evidence>
<dbReference type="GO" id="GO:0000257">
    <property type="term" value="F:nitrilase activity"/>
    <property type="evidence" value="ECO:0007669"/>
    <property type="project" value="UniProtKB-ARBA"/>
</dbReference>
<evidence type="ECO:0000259" key="3">
    <source>
        <dbReference type="PROSITE" id="PS50263"/>
    </source>
</evidence>
<dbReference type="InterPro" id="IPR044149">
    <property type="entry name" value="Nitrilases_CHs"/>
</dbReference>
<comment type="similarity">
    <text evidence="1">Belongs to the carbon-nitrogen hydrolase superfamily. Nitrilase family.</text>
</comment>
<dbReference type="OMA" id="GYPCWIW"/>
<keyword evidence="5" id="KW-1185">Reference proteome</keyword>
<organism evidence="4 5">
    <name type="scientific">Scheffersomyces stipitis (strain ATCC 58785 / CBS 6054 / NBRC 10063 / NRRL Y-11545)</name>
    <name type="common">Yeast</name>
    <name type="synonym">Pichia stipitis</name>
    <dbReference type="NCBI Taxonomy" id="322104"/>
    <lineage>
        <taxon>Eukaryota</taxon>
        <taxon>Fungi</taxon>
        <taxon>Dikarya</taxon>
        <taxon>Ascomycota</taxon>
        <taxon>Saccharomycotina</taxon>
        <taxon>Pichiomycetes</taxon>
        <taxon>Debaryomycetaceae</taxon>
        <taxon>Scheffersomyces</taxon>
    </lineage>
</organism>
<evidence type="ECO:0000313" key="4">
    <source>
        <dbReference type="EMBL" id="ABN65068.1"/>
    </source>
</evidence>
<dbReference type="eggNOG" id="KOG0805">
    <property type="taxonomic scope" value="Eukaryota"/>
</dbReference>
<evidence type="ECO:0000313" key="5">
    <source>
        <dbReference type="Proteomes" id="UP000002258"/>
    </source>
</evidence>
<dbReference type="Gene3D" id="3.60.110.10">
    <property type="entry name" value="Carbon-nitrogen hydrolase"/>
    <property type="match status" value="1"/>
</dbReference>
<dbReference type="STRING" id="322104.A3LPM9"/>
<evidence type="ECO:0000256" key="2">
    <source>
        <dbReference type="PROSITE-ProRule" id="PRU10139"/>
    </source>
</evidence>